<keyword evidence="9" id="KW-1185">Reference proteome</keyword>
<feature type="transmembrane region" description="Helical" evidence="6">
    <location>
        <begin position="186"/>
        <end position="206"/>
    </location>
</feature>
<keyword evidence="2 6" id="KW-0812">Transmembrane</keyword>
<feature type="transmembrane region" description="Helical" evidence="6">
    <location>
        <begin position="48"/>
        <end position="70"/>
    </location>
</feature>
<evidence type="ECO:0000256" key="4">
    <source>
        <dbReference type="ARBA" id="ARBA00022989"/>
    </source>
</evidence>
<feature type="transmembrane region" description="Helical" evidence="6">
    <location>
        <begin position="261"/>
        <end position="279"/>
    </location>
</feature>
<evidence type="ECO:0000259" key="7">
    <source>
        <dbReference type="Pfam" id="PF01578"/>
    </source>
</evidence>
<comment type="subcellular location">
    <subcellularLocation>
        <location evidence="1">Membrane</location>
        <topology evidence="1">Multi-pass membrane protein</topology>
    </subcellularLocation>
</comment>
<keyword evidence="3" id="KW-0201">Cytochrome c-type biogenesis</keyword>
<dbReference type="Pfam" id="PF01578">
    <property type="entry name" value="Cytochrom_C_asm"/>
    <property type="match status" value="1"/>
</dbReference>
<dbReference type="RefSeq" id="WP_263062150.1">
    <property type="nucleotide sequence ID" value="NZ_JAOUSE010000051.1"/>
</dbReference>
<feature type="transmembrane region" description="Helical" evidence="6">
    <location>
        <begin position="108"/>
        <end position="126"/>
    </location>
</feature>
<organism evidence="8 9">
    <name type="scientific">Pallidibacillus thermolactis</name>
    <dbReference type="NCBI Taxonomy" id="251051"/>
    <lineage>
        <taxon>Bacteria</taxon>
        <taxon>Bacillati</taxon>
        <taxon>Bacillota</taxon>
        <taxon>Bacilli</taxon>
        <taxon>Bacillales</taxon>
        <taxon>Bacillaceae</taxon>
        <taxon>Pallidibacillus</taxon>
    </lineage>
</organism>
<protein>
    <submittedName>
        <fullName evidence="8">C-type cytochrome biogenesis protein CcsB</fullName>
    </submittedName>
</protein>
<feature type="transmembrane region" description="Helical" evidence="6">
    <location>
        <begin position="82"/>
        <end position="101"/>
    </location>
</feature>
<comment type="caution">
    <text evidence="8">The sequence shown here is derived from an EMBL/GenBank/DDBJ whole genome shotgun (WGS) entry which is preliminary data.</text>
</comment>
<evidence type="ECO:0000256" key="2">
    <source>
        <dbReference type="ARBA" id="ARBA00022692"/>
    </source>
</evidence>
<evidence type="ECO:0000313" key="9">
    <source>
        <dbReference type="Proteomes" id="UP001208656"/>
    </source>
</evidence>
<dbReference type="Proteomes" id="UP001208656">
    <property type="component" value="Unassembled WGS sequence"/>
</dbReference>
<accession>A0ABT2WK70</accession>
<dbReference type="PANTHER" id="PTHR30071:SF1">
    <property type="entry name" value="CYTOCHROME B_B6 PROTEIN-RELATED"/>
    <property type="match status" value="1"/>
</dbReference>
<dbReference type="NCBIfam" id="TIGR03144">
    <property type="entry name" value="cytochr_II_ccsB"/>
    <property type="match status" value="1"/>
</dbReference>
<sequence length="396" mass="44756">MAELSSNLLLIAFIIYLVATLFFGGAIKQKRGMDESHYKNNITISAKIGITLTIIGFMIHIGYFITRWVAAGHAPVSNMFEFITFFSMMLVGAFILIYFIYQAAVLGVFALPIVIILIGYASMFSRDITPLIPPLKSIWLPIHVMTTAAGQAILSIGFVAGVIYLLKNVNQKETSYKRLGIESIMYLLTVVLGFIIMTSTFSFMHYEAQFEWIDKEGQTSTIVYELPALVGPNDWNLLTESKMEPLAELPANFNAARANTVIWSFIAGTILYILVRLITRKRISQMIQPLVAKINDDLLDEIAYRSVLIGFPIFTLGGLVFAMIWAQIAWTRFWNWDPKEVWALITWFFYAAFLHLRLSRGWHGEKSAWLAVIGFGIIMFNLVFVNLVIAGLHSYV</sequence>
<dbReference type="EMBL" id="JAOUSE010000051">
    <property type="protein sequence ID" value="MCU9595381.1"/>
    <property type="molecule type" value="Genomic_DNA"/>
</dbReference>
<proteinExistence type="predicted"/>
<keyword evidence="5 6" id="KW-0472">Membrane</keyword>
<dbReference type="InterPro" id="IPR045062">
    <property type="entry name" value="Cyt_c_biogenesis_CcsA/CcmC"/>
</dbReference>
<keyword evidence="4 6" id="KW-1133">Transmembrane helix</keyword>
<name>A0ABT2WK70_9BACI</name>
<evidence type="ECO:0000256" key="5">
    <source>
        <dbReference type="ARBA" id="ARBA00023136"/>
    </source>
</evidence>
<feature type="transmembrane region" description="Helical" evidence="6">
    <location>
        <begin position="6"/>
        <end position="27"/>
    </location>
</feature>
<gene>
    <name evidence="8" type="primary">ccsB</name>
    <name evidence="8" type="ORF">OEV82_13105</name>
</gene>
<dbReference type="PANTHER" id="PTHR30071">
    <property type="entry name" value="HEME EXPORTER PROTEIN C"/>
    <property type="match status" value="1"/>
</dbReference>
<reference evidence="8 9" key="1">
    <citation type="submission" date="2022-10" db="EMBL/GenBank/DDBJ databases">
        <title>Description of Fervidibacillus gen. nov. in the family Fervidibacillaceae fam. nov. with two species, Fervidibacillus albus sp. nov., and Fervidibacillus halotolerans sp. nov., isolated from tidal flat sediments.</title>
        <authorList>
            <person name="Kwon K.K."/>
            <person name="Yang S.-H."/>
        </authorList>
    </citation>
    <scope>NUCLEOTIDE SEQUENCE [LARGE SCALE GENOMIC DNA]</scope>
    <source>
        <strain evidence="8 9">DSM 23332</strain>
    </source>
</reference>
<feature type="transmembrane region" description="Helical" evidence="6">
    <location>
        <begin position="138"/>
        <end position="166"/>
    </location>
</feature>
<feature type="domain" description="Cytochrome c assembly protein" evidence="7">
    <location>
        <begin position="265"/>
        <end position="393"/>
    </location>
</feature>
<dbReference type="InterPro" id="IPR002541">
    <property type="entry name" value="Cyt_c_assembly"/>
</dbReference>
<feature type="transmembrane region" description="Helical" evidence="6">
    <location>
        <begin position="341"/>
        <end position="358"/>
    </location>
</feature>
<feature type="transmembrane region" description="Helical" evidence="6">
    <location>
        <begin position="307"/>
        <end position="329"/>
    </location>
</feature>
<dbReference type="InterPro" id="IPR017562">
    <property type="entry name" value="Cyt_c_biogenesis_CcsA"/>
</dbReference>
<evidence type="ECO:0000256" key="3">
    <source>
        <dbReference type="ARBA" id="ARBA00022748"/>
    </source>
</evidence>
<evidence type="ECO:0000313" key="8">
    <source>
        <dbReference type="EMBL" id="MCU9595381.1"/>
    </source>
</evidence>
<evidence type="ECO:0000256" key="1">
    <source>
        <dbReference type="ARBA" id="ARBA00004141"/>
    </source>
</evidence>
<evidence type="ECO:0000256" key="6">
    <source>
        <dbReference type="SAM" id="Phobius"/>
    </source>
</evidence>
<feature type="transmembrane region" description="Helical" evidence="6">
    <location>
        <begin position="370"/>
        <end position="392"/>
    </location>
</feature>